<reference evidence="1" key="3">
    <citation type="submission" date="2025-09" db="UniProtKB">
        <authorList>
            <consortium name="Ensembl"/>
        </authorList>
    </citation>
    <scope>IDENTIFICATION</scope>
</reference>
<proteinExistence type="predicted"/>
<dbReference type="Ensembl" id="ENSCUST00005030165.1">
    <property type="protein sequence ID" value="ENSCUSP00005029168.1"/>
    <property type="gene ID" value="ENSCUSG00005017695.1"/>
</dbReference>
<dbReference type="AlphaFoldDB" id="A0A8C3VL19"/>
<protein>
    <submittedName>
        <fullName evidence="1">Uncharacterized protein</fullName>
    </submittedName>
</protein>
<sequence length="72" mass="8324">MLRFDKWYKISSRDSSLFFSFSGNQLHPLSVHSTCMKTYHHLGVNGKSIYYVNSMLLKSFKDLVQVACGLIF</sequence>
<dbReference type="Proteomes" id="UP000694563">
    <property type="component" value="Chromosome 7"/>
</dbReference>
<reference evidence="1" key="1">
    <citation type="submission" date="2020-10" db="EMBL/GenBank/DDBJ databases">
        <title>Catharus ustulatus (Swainson's thrush) genome, bCatUst1, primary haplotype v2.</title>
        <authorList>
            <person name="Delmore K."/>
            <person name="Vafadar M."/>
            <person name="Formenti G."/>
            <person name="Chow W."/>
            <person name="Pelan S."/>
            <person name="Howe K."/>
            <person name="Rhie A."/>
            <person name="Mountcastle J."/>
            <person name="Haase B."/>
            <person name="Fedrigo O."/>
            <person name="Jarvis E.D."/>
        </authorList>
    </citation>
    <scope>NUCLEOTIDE SEQUENCE [LARGE SCALE GENOMIC DNA]</scope>
</reference>
<reference evidence="1" key="2">
    <citation type="submission" date="2025-08" db="UniProtKB">
        <authorList>
            <consortium name="Ensembl"/>
        </authorList>
    </citation>
    <scope>IDENTIFICATION</scope>
</reference>
<keyword evidence="2" id="KW-1185">Reference proteome</keyword>
<evidence type="ECO:0000313" key="1">
    <source>
        <dbReference type="Ensembl" id="ENSCUSP00005029168.1"/>
    </source>
</evidence>
<name>A0A8C3VL19_CATUS</name>
<evidence type="ECO:0000313" key="2">
    <source>
        <dbReference type="Proteomes" id="UP000694563"/>
    </source>
</evidence>
<accession>A0A8C3VL19</accession>
<organism evidence="1 2">
    <name type="scientific">Catharus ustulatus</name>
    <name type="common">Russet-backed thrush</name>
    <name type="synonym">Hylocichla ustulatus</name>
    <dbReference type="NCBI Taxonomy" id="91951"/>
    <lineage>
        <taxon>Eukaryota</taxon>
        <taxon>Metazoa</taxon>
        <taxon>Chordata</taxon>
        <taxon>Craniata</taxon>
        <taxon>Vertebrata</taxon>
        <taxon>Euteleostomi</taxon>
        <taxon>Archelosauria</taxon>
        <taxon>Archosauria</taxon>
        <taxon>Dinosauria</taxon>
        <taxon>Saurischia</taxon>
        <taxon>Theropoda</taxon>
        <taxon>Coelurosauria</taxon>
        <taxon>Aves</taxon>
        <taxon>Neognathae</taxon>
        <taxon>Neoaves</taxon>
        <taxon>Telluraves</taxon>
        <taxon>Australaves</taxon>
        <taxon>Passeriformes</taxon>
        <taxon>Turdidae</taxon>
        <taxon>Catharus</taxon>
    </lineage>
</organism>